<sequence length="111" mass="12919">MSTPKCEMCGRDIPNAKNRQKFCPDCVKKRQAAQSHKSYLKHREHYLERSLAQAERRKQEALEERMLEELLLAKRPEPKYSITQVAEKAKDLGISYGWCSYLLSVGKVCME</sequence>
<proteinExistence type="predicted"/>
<reference evidence="2 3" key="1">
    <citation type="journal article" date="2019" name="Nat. Med.">
        <title>A library of human gut bacterial isolates paired with longitudinal multiomics data enables mechanistic microbiome research.</title>
        <authorList>
            <person name="Poyet M."/>
            <person name="Groussin M."/>
            <person name="Gibbons S.M."/>
            <person name="Avila-Pacheco J."/>
            <person name="Jiang X."/>
            <person name="Kearney S.M."/>
            <person name="Perrotta A.R."/>
            <person name="Berdy B."/>
            <person name="Zhao S."/>
            <person name="Lieberman T.D."/>
            <person name="Swanson P.K."/>
            <person name="Smith M."/>
            <person name="Roesemann S."/>
            <person name="Alexander J.E."/>
            <person name="Rich S.A."/>
            <person name="Livny J."/>
            <person name="Vlamakis H."/>
            <person name="Clish C."/>
            <person name="Bullock K."/>
            <person name="Deik A."/>
            <person name="Scott J."/>
            <person name="Pierce K.A."/>
            <person name="Xavier R.J."/>
            <person name="Alm E.J."/>
        </authorList>
    </citation>
    <scope>NUCLEOTIDE SEQUENCE [LARGE SCALE GENOMIC DNA]</scope>
    <source>
        <strain evidence="2 3">BIOML-A1</strain>
    </source>
</reference>
<dbReference type="EMBL" id="WKQN01000001">
    <property type="protein sequence ID" value="MSC61880.1"/>
    <property type="molecule type" value="Genomic_DNA"/>
</dbReference>
<evidence type="ECO:0000313" key="3">
    <source>
        <dbReference type="Proteomes" id="UP000461506"/>
    </source>
</evidence>
<feature type="coiled-coil region" evidence="1">
    <location>
        <begin position="44"/>
        <end position="71"/>
    </location>
</feature>
<dbReference type="Proteomes" id="UP000461506">
    <property type="component" value="Unassembled WGS sequence"/>
</dbReference>
<comment type="caution">
    <text evidence="2">The sequence shown here is derived from an EMBL/GenBank/DDBJ whole genome shotgun (WGS) entry which is preliminary data.</text>
</comment>
<keyword evidence="1" id="KW-0175">Coiled coil</keyword>
<evidence type="ECO:0000256" key="1">
    <source>
        <dbReference type="SAM" id="Coils"/>
    </source>
</evidence>
<gene>
    <name evidence="2" type="ORF">GKD95_00660</name>
</gene>
<accession>A0A844DNJ8</accession>
<protein>
    <submittedName>
        <fullName evidence="2">Uncharacterized protein</fullName>
    </submittedName>
</protein>
<dbReference type="RefSeq" id="WP_154276134.1">
    <property type="nucleotide sequence ID" value="NZ_WKQN01000001.1"/>
</dbReference>
<organism evidence="2 3">
    <name type="scientific">Faecalibacterium prausnitzii</name>
    <dbReference type="NCBI Taxonomy" id="853"/>
    <lineage>
        <taxon>Bacteria</taxon>
        <taxon>Bacillati</taxon>
        <taxon>Bacillota</taxon>
        <taxon>Clostridia</taxon>
        <taxon>Eubacteriales</taxon>
        <taxon>Oscillospiraceae</taxon>
        <taxon>Faecalibacterium</taxon>
    </lineage>
</organism>
<evidence type="ECO:0000313" key="2">
    <source>
        <dbReference type="EMBL" id="MSC61880.1"/>
    </source>
</evidence>
<dbReference type="AlphaFoldDB" id="A0A844DNJ8"/>
<name>A0A844DNJ8_9FIRM</name>